<reference evidence="1" key="2">
    <citation type="submission" date="2015-03" db="EMBL/GenBank/DDBJ databases">
        <title>Genome sequence of Pseudoalteromonas citrea.</title>
        <authorList>
            <person name="Xie B.-B."/>
            <person name="Rong J.-C."/>
            <person name="Qin Q.-L."/>
            <person name="Zhang Y.-Z."/>
        </authorList>
    </citation>
    <scope>NUCLEOTIDE SEQUENCE</scope>
    <source>
        <strain evidence="1">DSM 8771</strain>
    </source>
</reference>
<protein>
    <submittedName>
        <fullName evidence="1">Uncharacterized protein</fullName>
    </submittedName>
</protein>
<gene>
    <name evidence="1" type="ORF">PCIT_b0421</name>
</gene>
<evidence type="ECO:0000313" key="2">
    <source>
        <dbReference type="Proteomes" id="UP000016487"/>
    </source>
</evidence>
<dbReference type="Proteomes" id="UP000016487">
    <property type="component" value="Unassembled WGS sequence"/>
</dbReference>
<dbReference type="EMBL" id="AHBZ03000027">
    <property type="protein sequence ID" value="KAF7764423.1"/>
    <property type="molecule type" value="Genomic_DNA"/>
</dbReference>
<proteinExistence type="predicted"/>
<evidence type="ECO:0000313" key="1">
    <source>
        <dbReference type="EMBL" id="KAF7764423.1"/>
    </source>
</evidence>
<organism evidence="1 2">
    <name type="scientific">Pseudoalteromonas citrea</name>
    <dbReference type="NCBI Taxonomy" id="43655"/>
    <lineage>
        <taxon>Bacteria</taxon>
        <taxon>Pseudomonadati</taxon>
        <taxon>Pseudomonadota</taxon>
        <taxon>Gammaproteobacteria</taxon>
        <taxon>Alteromonadales</taxon>
        <taxon>Pseudoalteromonadaceae</taxon>
        <taxon>Pseudoalteromonas</taxon>
    </lineage>
</organism>
<accession>A0AAD4AEL1</accession>
<dbReference type="AlphaFoldDB" id="A0AAD4AEL1"/>
<reference evidence="1" key="1">
    <citation type="journal article" date="2012" name="J. Bacteriol.">
        <title>Genome sequences of type strains of seven species of the marine bacterium Pseudoalteromonas.</title>
        <authorList>
            <person name="Xie B.B."/>
            <person name="Shu Y.L."/>
            <person name="Qin Q.L."/>
            <person name="Rong J.C."/>
            <person name="Zhang X.Y."/>
            <person name="Chen X.L."/>
            <person name="Shi M."/>
            <person name="He H.L."/>
            <person name="Zhou B.C."/>
            <person name="Zhang Y.Z."/>
        </authorList>
    </citation>
    <scope>NUCLEOTIDE SEQUENCE</scope>
    <source>
        <strain evidence="1">DSM 8771</strain>
    </source>
</reference>
<name>A0AAD4AEL1_9GAMM</name>
<comment type="caution">
    <text evidence="1">The sequence shown here is derived from an EMBL/GenBank/DDBJ whole genome shotgun (WGS) entry which is preliminary data.</text>
</comment>
<sequence>MELTNMHTYVKPLYIFGKTHFKQKTIPLKSYKKTKTNTKILLNVFLLLQK</sequence>